<evidence type="ECO:0000256" key="1">
    <source>
        <dbReference type="ARBA" id="ARBA00004581"/>
    </source>
</evidence>
<keyword evidence="11" id="KW-0472">Membrane</keyword>
<keyword evidence="14" id="KW-1185">Reference proteome</keyword>
<dbReference type="GO" id="GO:0009535">
    <property type="term" value="C:chloroplast thylakoid membrane"/>
    <property type="evidence" value="ECO:0000318"/>
    <property type="project" value="GO_Central"/>
</dbReference>
<keyword evidence="4" id="KW-0934">Plastid</keyword>
<evidence type="ECO:0000256" key="10">
    <source>
        <dbReference type="ARBA" id="ARBA00023078"/>
    </source>
</evidence>
<feature type="region of interest" description="Disordered" evidence="13">
    <location>
        <begin position="152"/>
        <end position="202"/>
    </location>
</feature>
<evidence type="ECO:0000313" key="15">
    <source>
        <dbReference type="RefSeq" id="XP_021844253.1"/>
    </source>
</evidence>
<feature type="compositionally biased region" description="Low complexity" evidence="13">
    <location>
        <begin position="224"/>
        <end position="242"/>
    </location>
</feature>
<reference evidence="14" key="1">
    <citation type="journal article" date="2021" name="Nat. Commun.">
        <title>Genomic analyses provide insights into spinach domestication and the genetic basis of agronomic traits.</title>
        <authorList>
            <person name="Cai X."/>
            <person name="Sun X."/>
            <person name="Xu C."/>
            <person name="Sun H."/>
            <person name="Wang X."/>
            <person name="Ge C."/>
            <person name="Zhang Z."/>
            <person name="Wang Q."/>
            <person name="Fei Z."/>
            <person name="Jiao C."/>
            <person name="Wang Q."/>
        </authorList>
    </citation>
    <scope>NUCLEOTIDE SEQUENCE [LARGE SCALE GENOMIC DNA]</scope>
    <source>
        <strain evidence="14">cv. Varoflay</strain>
    </source>
</reference>
<dbReference type="PANTHER" id="PTHR33162">
    <property type="entry name" value="SEC-INDEPENDENT PROTEIN TRANSLOCASE PROTEIN TATA, CHLOROPLASTIC"/>
    <property type="match status" value="1"/>
</dbReference>
<keyword evidence="8" id="KW-1133">Transmembrane helix</keyword>
<evidence type="ECO:0000256" key="11">
    <source>
        <dbReference type="ARBA" id="ARBA00023136"/>
    </source>
</evidence>
<dbReference type="GO" id="GO:0043953">
    <property type="term" value="P:protein transport by the Tat complex"/>
    <property type="evidence" value="ECO:0000318"/>
    <property type="project" value="GO_Central"/>
</dbReference>
<dbReference type="OrthoDB" id="2017985at2759"/>
<protein>
    <submittedName>
        <fullName evidence="15">Sec-independent protein translocase protein TATB, chloroplastic isoform X1</fullName>
    </submittedName>
</protein>
<feature type="compositionally biased region" description="Polar residues" evidence="13">
    <location>
        <begin position="243"/>
        <end position="284"/>
    </location>
</feature>
<dbReference type="PANTHER" id="PTHR33162:SF3">
    <property type="entry name" value="SEC-INDEPENDENT PROTEIN TRANSLOCASE PROTEIN TATB, CHLOROPLASTIC"/>
    <property type="match status" value="1"/>
</dbReference>
<feature type="compositionally biased region" description="Polar residues" evidence="13">
    <location>
        <begin position="172"/>
        <end position="189"/>
    </location>
</feature>
<evidence type="ECO:0000256" key="12">
    <source>
        <dbReference type="ARBA" id="ARBA00025340"/>
    </source>
</evidence>
<evidence type="ECO:0000256" key="9">
    <source>
        <dbReference type="ARBA" id="ARBA00023010"/>
    </source>
</evidence>
<feature type="compositionally biased region" description="Basic and acidic residues" evidence="13">
    <location>
        <begin position="152"/>
        <end position="163"/>
    </location>
</feature>
<dbReference type="FunFam" id="1.20.5.3310:FF:000003">
    <property type="entry name" value="Sec-independent protein translocase protein TATB, chloroplastic"/>
    <property type="match status" value="1"/>
</dbReference>
<dbReference type="NCBIfam" id="TIGR01411">
    <property type="entry name" value="tatAE"/>
    <property type="match status" value="1"/>
</dbReference>
<dbReference type="RefSeq" id="XP_021844253.1">
    <property type="nucleotide sequence ID" value="XM_021988561.2"/>
</dbReference>
<dbReference type="PRINTS" id="PR01506">
    <property type="entry name" value="TATBPROTEIN"/>
</dbReference>
<dbReference type="GeneID" id="110784142"/>
<keyword evidence="6" id="KW-0653">Protein transport</keyword>
<reference evidence="15" key="2">
    <citation type="submission" date="2025-08" db="UniProtKB">
        <authorList>
            <consortium name="RefSeq"/>
        </authorList>
    </citation>
    <scope>IDENTIFICATION</scope>
    <source>
        <tissue evidence="15">Leaf</tissue>
    </source>
</reference>
<organism evidence="14 15">
    <name type="scientific">Spinacia oleracea</name>
    <name type="common">Spinach</name>
    <dbReference type="NCBI Taxonomy" id="3562"/>
    <lineage>
        <taxon>Eukaryota</taxon>
        <taxon>Viridiplantae</taxon>
        <taxon>Streptophyta</taxon>
        <taxon>Embryophyta</taxon>
        <taxon>Tracheophyta</taxon>
        <taxon>Spermatophyta</taxon>
        <taxon>Magnoliopsida</taxon>
        <taxon>eudicotyledons</taxon>
        <taxon>Gunneridae</taxon>
        <taxon>Pentapetalae</taxon>
        <taxon>Caryophyllales</taxon>
        <taxon>Chenopodiaceae</taxon>
        <taxon>Chenopodioideae</taxon>
        <taxon>Anserineae</taxon>
        <taxon>Spinacia</taxon>
    </lineage>
</organism>
<keyword evidence="5" id="KW-0812">Transmembrane</keyword>
<keyword evidence="10" id="KW-0793">Thylakoid</keyword>
<dbReference type="GO" id="GO:0009977">
    <property type="term" value="F:proton motive force dependent protein transmembrane transporter activity"/>
    <property type="evidence" value="ECO:0000318"/>
    <property type="project" value="GO_Central"/>
</dbReference>
<keyword evidence="2" id="KW-0813">Transport</keyword>
<feature type="region of interest" description="Disordered" evidence="13">
    <location>
        <begin position="219"/>
        <end position="305"/>
    </location>
</feature>
<dbReference type="Proteomes" id="UP000813463">
    <property type="component" value="Chromosome 3"/>
</dbReference>
<sequence>MATSTLCTVSFCSSSSSVSNKTTMYSLPCSCSSSSSTNSYLKTLKFPLSSRFSQLGFCNFTPWNGLKHMGVSISAKPTKIGRTAKCRGKVVYASLFGVGAPEALVIGVVALLVFGPKGLAEVARNLGKTLRAFQPTIRELQDVSREFKSTLEREIGLDDDPRQIKRTPPNPDNFTSNSPIPSSEESQTAPVADPNGSVSNKAYSSEDYLKITEEQLKAQQELMSSSPESPVQSEVQPESQPQASAALQQDVTSSPPEGQIEPESQNKVIQQEVVSSPQENTIEPESQPRETAAATPSVQKTESES</sequence>
<dbReference type="KEGG" id="soe:110784142"/>
<evidence type="ECO:0000256" key="2">
    <source>
        <dbReference type="ARBA" id="ARBA00022448"/>
    </source>
</evidence>
<evidence type="ECO:0000313" key="14">
    <source>
        <dbReference type="Proteomes" id="UP000813463"/>
    </source>
</evidence>
<comment type="function">
    <text evidence="12">Part of the twin-arginine translocation (Tat) system that transports large folded proteins containing a characteristic twin-arginine motif in their signal peptide across the thylakoid membrane. Involved in delta pH-dependent protein transport required for chloroplast development, especially thylakoid membrane formation. TATC and TATB mediate precursor recognition, whereas TATA facilitates translocation.</text>
</comment>
<dbReference type="InterPro" id="IPR006312">
    <property type="entry name" value="TatA/E"/>
</dbReference>
<evidence type="ECO:0000256" key="13">
    <source>
        <dbReference type="SAM" id="MobiDB-lite"/>
    </source>
</evidence>
<evidence type="ECO:0000256" key="3">
    <source>
        <dbReference type="ARBA" id="ARBA00022528"/>
    </source>
</evidence>
<feature type="compositionally biased region" description="Polar residues" evidence="13">
    <location>
        <begin position="294"/>
        <end position="305"/>
    </location>
</feature>
<dbReference type="GO" id="GO:0065002">
    <property type="term" value="P:intracellular protein transmembrane transport"/>
    <property type="evidence" value="ECO:0000318"/>
    <property type="project" value="GO_Central"/>
</dbReference>
<gene>
    <name evidence="15" type="primary">LOC110784142</name>
</gene>
<dbReference type="InterPro" id="IPR003369">
    <property type="entry name" value="TatA/B/E"/>
</dbReference>
<keyword evidence="9" id="KW-0811">Translocation</keyword>
<evidence type="ECO:0000256" key="5">
    <source>
        <dbReference type="ARBA" id="ARBA00022692"/>
    </source>
</evidence>
<evidence type="ECO:0000256" key="7">
    <source>
        <dbReference type="ARBA" id="ARBA00022946"/>
    </source>
</evidence>
<dbReference type="AlphaFoldDB" id="A0A9R0JRT6"/>
<name>A0A9R0JRT6_SPIOL</name>
<keyword evidence="3" id="KW-0150">Chloroplast</keyword>
<keyword evidence="7" id="KW-0809">Transit peptide</keyword>
<evidence type="ECO:0000256" key="4">
    <source>
        <dbReference type="ARBA" id="ARBA00022640"/>
    </source>
</evidence>
<accession>A0A9R0JRT6</accession>
<dbReference type="Pfam" id="PF02416">
    <property type="entry name" value="TatA_B_E"/>
    <property type="match status" value="1"/>
</dbReference>
<dbReference type="GO" id="GO:0045038">
    <property type="term" value="P:protein import into chloroplast thylakoid membrane"/>
    <property type="evidence" value="ECO:0000318"/>
    <property type="project" value="GO_Central"/>
</dbReference>
<dbReference type="GO" id="GO:0033281">
    <property type="term" value="C:TAT protein transport complex"/>
    <property type="evidence" value="ECO:0007669"/>
    <property type="project" value="UniProtKB-ARBA"/>
</dbReference>
<comment type="subcellular location">
    <subcellularLocation>
        <location evidence="1">Plastid</location>
        <location evidence="1">Chloroplast thylakoid membrane</location>
        <topology evidence="1">Single-pass membrane protein</topology>
    </subcellularLocation>
</comment>
<proteinExistence type="predicted"/>
<dbReference type="Gene3D" id="1.20.5.3310">
    <property type="match status" value="1"/>
</dbReference>
<evidence type="ECO:0000256" key="6">
    <source>
        <dbReference type="ARBA" id="ARBA00022927"/>
    </source>
</evidence>
<evidence type="ECO:0000256" key="8">
    <source>
        <dbReference type="ARBA" id="ARBA00022989"/>
    </source>
</evidence>